<accession>A0A8T4I992</accession>
<evidence type="ECO:0000259" key="2">
    <source>
        <dbReference type="PROSITE" id="PS50164"/>
    </source>
</evidence>
<comment type="caution">
    <text evidence="3">The sequence shown here is derived from an EMBL/GenBank/DDBJ whole genome shotgun (WGS) entry which is preliminary data.</text>
</comment>
<organism evidence="3 4">
    <name type="scientific">Stakelama marina</name>
    <dbReference type="NCBI Taxonomy" id="2826939"/>
    <lineage>
        <taxon>Bacteria</taxon>
        <taxon>Pseudomonadati</taxon>
        <taxon>Pseudomonadota</taxon>
        <taxon>Alphaproteobacteria</taxon>
        <taxon>Sphingomonadales</taxon>
        <taxon>Sphingomonadaceae</taxon>
        <taxon>Stakelama</taxon>
    </lineage>
</organism>
<name>A0A8T4I992_9SPHN</name>
<proteinExistence type="inferred from homology"/>
<evidence type="ECO:0000256" key="1">
    <source>
        <dbReference type="ARBA" id="ARBA00007435"/>
    </source>
</evidence>
<keyword evidence="4" id="KW-1185">Reference proteome</keyword>
<dbReference type="RefSeq" id="WP_284052504.1">
    <property type="nucleotide sequence ID" value="NZ_JAGRQC010000001.1"/>
</dbReference>
<dbReference type="InterPro" id="IPR050190">
    <property type="entry name" value="UPF0213_domain"/>
</dbReference>
<evidence type="ECO:0000313" key="3">
    <source>
        <dbReference type="EMBL" id="MBR0551217.1"/>
    </source>
</evidence>
<dbReference type="Proteomes" id="UP000676996">
    <property type="component" value="Unassembled WGS sequence"/>
</dbReference>
<dbReference type="Gene3D" id="3.40.1440.10">
    <property type="entry name" value="GIY-YIG endonuclease"/>
    <property type="match status" value="1"/>
</dbReference>
<dbReference type="EMBL" id="JAGRQC010000001">
    <property type="protein sequence ID" value="MBR0551217.1"/>
    <property type="molecule type" value="Genomic_DNA"/>
</dbReference>
<dbReference type="Pfam" id="PF01541">
    <property type="entry name" value="GIY-YIG"/>
    <property type="match status" value="1"/>
</dbReference>
<dbReference type="SUPFAM" id="SSF82771">
    <property type="entry name" value="GIY-YIG endonuclease"/>
    <property type="match status" value="1"/>
</dbReference>
<sequence length="106" mass="12159">MPFWTYILQCADGSYYVGHTDDLDARMAAHSTGTASAYTAKRRPLNLLWATNFQMRDEAFALERRLKGWSRAKKEALMRGEFHRLPALSRSTLRQAQGERRGARPV</sequence>
<dbReference type="PANTHER" id="PTHR34477:SF1">
    <property type="entry name" value="UPF0213 PROTEIN YHBQ"/>
    <property type="match status" value="1"/>
</dbReference>
<dbReference type="PANTHER" id="PTHR34477">
    <property type="entry name" value="UPF0213 PROTEIN YHBQ"/>
    <property type="match status" value="1"/>
</dbReference>
<protein>
    <submittedName>
        <fullName evidence="3">GIY-YIG nuclease family protein</fullName>
    </submittedName>
</protein>
<feature type="domain" description="GIY-YIG" evidence="2">
    <location>
        <begin position="1"/>
        <end position="76"/>
    </location>
</feature>
<gene>
    <name evidence="3" type="ORF">J7S20_01715</name>
</gene>
<dbReference type="InterPro" id="IPR035901">
    <property type="entry name" value="GIY-YIG_endonuc_sf"/>
</dbReference>
<dbReference type="InterPro" id="IPR000305">
    <property type="entry name" value="GIY-YIG_endonuc"/>
</dbReference>
<comment type="similarity">
    <text evidence="1">Belongs to the UPF0213 family.</text>
</comment>
<evidence type="ECO:0000313" key="4">
    <source>
        <dbReference type="Proteomes" id="UP000676996"/>
    </source>
</evidence>
<reference evidence="3" key="1">
    <citation type="submission" date="2021-04" db="EMBL/GenBank/DDBJ databases">
        <title>Ouciella asimina sp. nov., isolated from the surface seawater in the hydrothermal field of Okinawa Trough.</title>
        <authorList>
            <person name="Shuang W."/>
        </authorList>
    </citation>
    <scope>NUCLEOTIDE SEQUENCE</scope>
    <source>
        <strain evidence="3">LXI357</strain>
    </source>
</reference>
<dbReference type="AlphaFoldDB" id="A0A8T4I992"/>
<dbReference type="PROSITE" id="PS50164">
    <property type="entry name" value="GIY_YIG"/>
    <property type="match status" value="1"/>
</dbReference>
<dbReference type="CDD" id="cd10456">
    <property type="entry name" value="GIY-YIG_UPF0213"/>
    <property type="match status" value="1"/>
</dbReference>